<protein>
    <submittedName>
        <fullName evidence="1">Uncharacterized protein</fullName>
    </submittedName>
</protein>
<comment type="caution">
    <text evidence="1">The sequence shown here is derived from an EMBL/GenBank/DDBJ whole genome shotgun (WGS) entry which is preliminary data.</text>
</comment>
<sequence>MQGISPVFVLEGKAPTLKHNTIAKRNNVRSGFRERKTADKKGRTHFNRILKECKEMLQLMGLACVQGHGEAEAMCAYLNEDGVIYFLYQ</sequence>
<dbReference type="InterPro" id="IPR006084">
    <property type="entry name" value="XPG/Rad2"/>
</dbReference>
<dbReference type="AlphaFoldDB" id="A0AA40GES4"/>
<keyword evidence="2" id="KW-1185">Reference proteome</keyword>
<dbReference type="GO" id="GO:0017108">
    <property type="term" value="F:5'-flap endonuclease activity"/>
    <property type="evidence" value="ECO:0007669"/>
    <property type="project" value="TreeGrafter"/>
</dbReference>
<dbReference type="Gene3D" id="3.40.50.1010">
    <property type="entry name" value="5'-nuclease"/>
    <property type="match status" value="1"/>
</dbReference>
<evidence type="ECO:0000313" key="1">
    <source>
        <dbReference type="EMBL" id="KAK1136512.1"/>
    </source>
</evidence>
<evidence type="ECO:0000313" key="2">
    <source>
        <dbReference type="Proteomes" id="UP001177670"/>
    </source>
</evidence>
<dbReference type="Proteomes" id="UP001177670">
    <property type="component" value="Unassembled WGS sequence"/>
</dbReference>
<reference evidence="1" key="1">
    <citation type="submission" date="2021-10" db="EMBL/GenBank/DDBJ databases">
        <title>Melipona bicolor Genome sequencing and assembly.</title>
        <authorList>
            <person name="Araujo N.S."/>
            <person name="Arias M.C."/>
        </authorList>
    </citation>
    <scope>NUCLEOTIDE SEQUENCE</scope>
    <source>
        <strain evidence="1">USP_2M_L1-L4_2017</strain>
        <tissue evidence="1">Whole body</tissue>
    </source>
</reference>
<name>A0AA40GES4_9HYME</name>
<organism evidence="1 2">
    <name type="scientific">Melipona bicolor</name>
    <dbReference type="NCBI Taxonomy" id="60889"/>
    <lineage>
        <taxon>Eukaryota</taxon>
        <taxon>Metazoa</taxon>
        <taxon>Ecdysozoa</taxon>
        <taxon>Arthropoda</taxon>
        <taxon>Hexapoda</taxon>
        <taxon>Insecta</taxon>
        <taxon>Pterygota</taxon>
        <taxon>Neoptera</taxon>
        <taxon>Endopterygota</taxon>
        <taxon>Hymenoptera</taxon>
        <taxon>Apocrita</taxon>
        <taxon>Aculeata</taxon>
        <taxon>Apoidea</taxon>
        <taxon>Anthophila</taxon>
        <taxon>Apidae</taxon>
        <taxon>Melipona</taxon>
    </lineage>
</organism>
<gene>
    <name evidence="1" type="ORF">K0M31_001062</name>
</gene>
<dbReference type="SUPFAM" id="SSF88723">
    <property type="entry name" value="PIN domain-like"/>
    <property type="match status" value="1"/>
</dbReference>
<dbReference type="PRINTS" id="PR00853">
    <property type="entry name" value="XPGRADSUPER"/>
</dbReference>
<dbReference type="EMBL" id="JAHYIQ010000001">
    <property type="protein sequence ID" value="KAK1136512.1"/>
    <property type="molecule type" value="Genomic_DNA"/>
</dbReference>
<proteinExistence type="predicted"/>
<dbReference type="PANTHER" id="PTHR11081:SF70">
    <property type="entry name" value="FLAP ENDONUCLEASE GEN HOMOLOG 1"/>
    <property type="match status" value="1"/>
</dbReference>
<dbReference type="InterPro" id="IPR029060">
    <property type="entry name" value="PIN-like_dom_sf"/>
</dbReference>
<accession>A0AA40GES4</accession>
<dbReference type="PANTHER" id="PTHR11081">
    <property type="entry name" value="FLAP ENDONUCLEASE FAMILY MEMBER"/>
    <property type="match status" value="1"/>
</dbReference>
<dbReference type="GO" id="GO:0000400">
    <property type="term" value="F:four-way junction DNA binding"/>
    <property type="evidence" value="ECO:0007669"/>
    <property type="project" value="TreeGrafter"/>
</dbReference>